<organism evidence="1 2">
    <name type="scientific">Stigmatella aurantiaca</name>
    <dbReference type="NCBI Taxonomy" id="41"/>
    <lineage>
        <taxon>Bacteria</taxon>
        <taxon>Pseudomonadati</taxon>
        <taxon>Myxococcota</taxon>
        <taxon>Myxococcia</taxon>
        <taxon>Myxococcales</taxon>
        <taxon>Cystobacterineae</taxon>
        <taxon>Archangiaceae</taxon>
        <taxon>Stigmatella</taxon>
    </lineage>
</organism>
<protein>
    <submittedName>
        <fullName evidence="1">Uncharacterized protein</fullName>
    </submittedName>
</protein>
<reference evidence="2" key="1">
    <citation type="submission" date="2016-10" db="EMBL/GenBank/DDBJ databases">
        <authorList>
            <person name="Varghese N."/>
            <person name="Submissions S."/>
        </authorList>
    </citation>
    <scope>NUCLEOTIDE SEQUENCE [LARGE SCALE GENOMIC DNA]</scope>
    <source>
        <strain evidence="2">DSM 17044</strain>
    </source>
</reference>
<evidence type="ECO:0000313" key="2">
    <source>
        <dbReference type="Proteomes" id="UP000182719"/>
    </source>
</evidence>
<dbReference type="OrthoDB" id="9942201at2"/>
<dbReference type="EMBL" id="FOAP01000021">
    <property type="protein sequence ID" value="SEM70748.1"/>
    <property type="molecule type" value="Genomic_DNA"/>
</dbReference>
<sequence>MRKVAGAMVAAFMAGGGVMALMGTVIGPLAEAAVLSMVGVSLYASSTMLQARESVPEGTMAKEA</sequence>
<keyword evidence="2" id="KW-1185">Reference proteome</keyword>
<evidence type="ECO:0000313" key="1">
    <source>
        <dbReference type="EMBL" id="SEM70748.1"/>
    </source>
</evidence>
<proteinExistence type="predicted"/>
<gene>
    <name evidence="1" type="ORF">SAMN05444354_12193</name>
</gene>
<dbReference type="Proteomes" id="UP000182719">
    <property type="component" value="Unassembled WGS sequence"/>
</dbReference>
<accession>A0A1H8ALN9</accession>
<dbReference type="RefSeq" id="WP_075010011.1">
    <property type="nucleotide sequence ID" value="NZ_FOAP01000021.1"/>
</dbReference>
<dbReference type="AlphaFoldDB" id="A0A1H8ALN9"/>
<name>A0A1H8ALN9_STIAU</name>